<evidence type="ECO:0008006" key="4">
    <source>
        <dbReference type="Google" id="ProtNLM"/>
    </source>
</evidence>
<evidence type="ECO:0000313" key="2">
    <source>
        <dbReference type="EMBL" id="KAI5061099.1"/>
    </source>
</evidence>
<reference evidence="2" key="1">
    <citation type="submission" date="2021-01" db="EMBL/GenBank/DDBJ databases">
        <title>Adiantum capillus-veneris genome.</title>
        <authorList>
            <person name="Fang Y."/>
            <person name="Liao Q."/>
        </authorList>
    </citation>
    <scope>NUCLEOTIDE SEQUENCE</scope>
    <source>
        <strain evidence="2">H3</strain>
        <tissue evidence="2">Leaf</tissue>
    </source>
</reference>
<protein>
    <recommendedName>
        <fullName evidence="4">Shikimate O-hydroxycinnamoyltransferase</fullName>
    </recommendedName>
</protein>
<accession>A0A9D4U3R4</accession>
<dbReference type="PANTHER" id="PTHR31896:SF64">
    <property type="entry name" value="TRICHOTHECENE 3-O-ACETYLTRANSFERASE"/>
    <property type="match status" value="1"/>
</dbReference>
<dbReference type="AlphaFoldDB" id="A0A9D4U3R4"/>
<organism evidence="2 3">
    <name type="scientific">Adiantum capillus-veneris</name>
    <name type="common">Maidenhair fern</name>
    <dbReference type="NCBI Taxonomy" id="13818"/>
    <lineage>
        <taxon>Eukaryota</taxon>
        <taxon>Viridiplantae</taxon>
        <taxon>Streptophyta</taxon>
        <taxon>Embryophyta</taxon>
        <taxon>Tracheophyta</taxon>
        <taxon>Polypodiopsida</taxon>
        <taxon>Polypodiidae</taxon>
        <taxon>Polypodiales</taxon>
        <taxon>Pteridineae</taxon>
        <taxon>Pteridaceae</taxon>
        <taxon>Vittarioideae</taxon>
        <taxon>Adiantum</taxon>
    </lineage>
</organism>
<comment type="caution">
    <text evidence="2">The sequence shown here is derived from an EMBL/GenBank/DDBJ whole genome shotgun (WGS) entry which is preliminary data.</text>
</comment>
<dbReference type="InterPro" id="IPR023213">
    <property type="entry name" value="CAT-like_dom_sf"/>
</dbReference>
<dbReference type="EMBL" id="JABFUD020000023">
    <property type="protein sequence ID" value="KAI5061099.1"/>
    <property type="molecule type" value="Genomic_DNA"/>
</dbReference>
<dbReference type="GO" id="GO:0016740">
    <property type="term" value="F:transferase activity"/>
    <property type="evidence" value="ECO:0007669"/>
    <property type="project" value="UniProtKB-KW"/>
</dbReference>
<keyword evidence="3" id="KW-1185">Reference proteome</keyword>
<dbReference type="Gene3D" id="3.30.559.10">
    <property type="entry name" value="Chloramphenicol acetyltransferase-like domain"/>
    <property type="match status" value="2"/>
</dbReference>
<dbReference type="PANTHER" id="PTHR31896">
    <property type="entry name" value="FAMILY REGULATORY PROTEIN, PUTATIVE (AFU_ORTHOLOGUE AFUA_3G14730)-RELATED"/>
    <property type="match status" value="1"/>
</dbReference>
<dbReference type="OrthoDB" id="1862401at2759"/>
<gene>
    <name evidence="2" type="ORF">GOP47_0023604</name>
</gene>
<sequence length="404" mass="44423">MSEMQQGWRTETQLLNIAGTGIRSRCAYWLLIGQPYLGWLVGVGEAKLLSASGQHKRACHALVVFYPFAGRLAEGQDGRLVVACNDEGAEFVEARVHGVAFAELERNSFDMQAYYVHLTRWASYSRLHEGSAALLSIQVTLFSCGSIALGISHSHVIADGFSLKHFMSSWAECARGEPLSLYPSHDRTLIIRNPSHEMAPIECFEETQDIDKGNNKESINQRAFSFSKKMKVSKAHGHGHDVKITFGNVVNMRGRLDPPLPSGYFGNVLLWGMATTTMGELQEEDLSSTASRIRAAVSSCSNTQMQQLINYVELHGANALFNKLAVNPVRLRVASSPKFPVMTTNFGWGGPLAVRSVILEEDGKLVFFPGPSGIGSADICIALPWHVIECLESDTSFLQVVNLF</sequence>
<dbReference type="InterPro" id="IPR051283">
    <property type="entry name" value="Sec_Metabolite_Acyltrans"/>
</dbReference>
<proteinExistence type="predicted"/>
<dbReference type="Proteomes" id="UP000886520">
    <property type="component" value="Chromosome 23"/>
</dbReference>
<evidence type="ECO:0000256" key="1">
    <source>
        <dbReference type="ARBA" id="ARBA00022679"/>
    </source>
</evidence>
<keyword evidence="1" id="KW-0808">Transferase</keyword>
<evidence type="ECO:0000313" key="3">
    <source>
        <dbReference type="Proteomes" id="UP000886520"/>
    </source>
</evidence>
<dbReference type="Pfam" id="PF02458">
    <property type="entry name" value="Transferase"/>
    <property type="match status" value="2"/>
</dbReference>
<name>A0A9D4U3R4_ADICA</name>